<feature type="signal peptide" evidence="9">
    <location>
        <begin position="1"/>
        <end position="23"/>
    </location>
</feature>
<dbReference type="GO" id="GO:0030335">
    <property type="term" value="P:positive regulation of cell migration"/>
    <property type="evidence" value="ECO:0007669"/>
    <property type="project" value="TreeGrafter"/>
</dbReference>
<evidence type="ECO:0000256" key="6">
    <source>
        <dbReference type="ARBA" id="ARBA00022729"/>
    </source>
</evidence>
<reference evidence="11" key="1">
    <citation type="submission" date="2025-08" db="UniProtKB">
        <authorList>
            <consortium name="Ensembl"/>
        </authorList>
    </citation>
    <scope>IDENTIFICATION</scope>
</reference>
<evidence type="ECO:0000256" key="5">
    <source>
        <dbReference type="ARBA" id="ARBA00022525"/>
    </source>
</evidence>
<keyword evidence="5 9" id="KW-0964">Secreted</keyword>
<comment type="similarity">
    <text evidence="2 9">Belongs to the intercrine beta (chemokine CC) family.</text>
</comment>
<protein>
    <recommendedName>
        <fullName evidence="9">C-C motif chemokine</fullName>
    </recommendedName>
</protein>
<name>A0A2K6FU45_PROCO</name>
<dbReference type="CDD" id="cd00272">
    <property type="entry name" value="Chemokine_CC"/>
    <property type="match status" value="1"/>
</dbReference>
<dbReference type="FunFam" id="2.40.50.40:FF:000002">
    <property type="entry name" value="C-C motif chemokine"/>
    <property type="match status" value="1"/>
</dbReference>
<dbReference type="InterPro" id="IPR001811">
    <property type="entry name" value="Chemokine_IL8-like_dom"/>
</dbReference>
<dbReference type="GO" id="GO:0031640">
    <property type="term" value="P:killing of cells of another organism"/>
    <property type="evidence" value="ECO:0007669"/>
    <property type="project" value="Ensembl"/>
</dbReference>
<gene>
    <name evidence="11" type="primary">CCL13</name>
</gene>
<dbReference type="STRING" id="379532.ENSPCOP00000017510"/>
<keyword evidence="7" id="KW-1015">Disulfide bond</keyword>
<evidence type="ECO:0000256" key="2">
    <source>
        <dbReference type="ARBA" id="ARBA00010868"/>
    </source>
</evidence>
<dbReference type="InterPro" id="IPR036048">
    <property type="entry name" value="Interleukin_8-like_sf"/>
</dbReference>
<organism evidence="11 12">
    <name type="scientific">Propithecus coquereli</name>
    <name type="common">Coquerel's sifaka</name>
    <name type="synonym">Propithecus verreauxi coquereli</name>
    <dbReference type="NCBI Taxonomy" id="379532"/>
    <lineage>
        <taxon>Eukaryota</taxon>
        <taxon>Metazoa</taxon>
        <taxon>Chordata</taxon>
        <taxon>Craniata</taxon>
        <taxon>Vertebrata</taxon>
        <taxon>Euteleostomi</taxon>
        <taxon>Mammalia</taxon>
        <taxon>Eutheria</taxon>
        <taxon>Euarchontoglires</taxon>
        <taxon>Primates</taxon>
        <taxon>Strepsirrhini</taxon>
        <taxon>Lemuriformes</taxon>
        <taxon>Indriidae</taxon>
        <taxon>Propithecus</taxon>
    </lineage>
</organism>
<evidence type="ECO:0000313" key="11">
    <source>
        <dbReference type="Ensembl" id="ENSPCOP00000017510.1"/>
    </source>
</evidence>
<dbReference type="OMA" id="STCCFIF"/>
<dbReference type="InterPro" id="IPR039809">
    <property type="entry name" value="Chemokine_b/g/d"/>
</dbReference>
<dbReference type="Ensembl" id="ENSPCOT00000028147.1">
    <property type="protein sequence ID" value="ENSPCOP00000017510.1"/>
    <property type="gene ID" value="ENSPCOG00000020576.1"/>
</dbReference>
<dbReference type="SMART" id="SM00199">
    <property type="entry name" value="SCY"/>
    <property type="match status" value="1"/>
</dbReference>
<reference evidence="11" key="2">
    <citation type="submission" date="2025-09" db="UniProtKB">
        <authorList>
            <consortium name="Ensembl"/>
        </authorList>
    </citation>
    <scope>IDENTIFICATION</scope>
</reference>
<keyword evidence="3 9" id="KW-0145">Chemotaxis</keyword>
<dbReference type="GO" id="GO:0005615">
    <property type="term" value="C:extracellular space"/>
    <property type="evidence" value="ECO:0007669"/>
    <property type="project" value="UniProtKB-KW"/>
</dbReference>
<dbReference type="GO" id="GO:0048245">
    <property type="term" value="P:eosinophil chemotaxis"/>
    <property type="evidence" value="ECO:0007669"/>
    <property type="project" value="Ensembl"/>
</dbReference>
<dbReference type="GO" id="GO:0008360">
    <property type="term" value="P:regulation of cell shape"/>
    <property type="evidence" value="ECO:0007669"/>
    <property type="project" value="Ensembl"/>
</dbReference>
<keyword evidence="6 9" id="KW-0732">Signal</keyword>
<feature type="chain" id="PRO_5014210565" description="C-C motif chemokine" evidence="9">
    <location>
        <begin position="24"/>
        <end position="98"/>
    </location>
</feature>
<dbReference type="GO" id="GO:0048020">
    <property type="term" value="F:CCR chemokine receptor binding"/>
    <property type="evidence" value="ECO:0007669"/>
    <property type="project" value="TreeGrafter"/>
</dbReference>
<dbReference type="GO" id="GO:0070098">
    <property type="term" value="P:chemokine-mediated signaling pathway"/>
    <property type="evidence" value="ECO:0007669"/>
    <property type="project" value="TreeGrafter"/>
</dbReference>
<evidence type="ECO:0000256" key="8">
    <source>
        <dbReference type="ARBA" id="ARBA00023198"/>
    </source>
</evidence>
<dbReference type="Pfam" id="PF00048">
    <property type="entry name" value="IL8"/>
    <property type="match status" value="1"/>
</dbReference>
<evidence type="ECO:0000313" key="12">
    <source>
        <dbReference type="Proteomes" id="UP000233160"/>
    </source>
</evidence>
<sequence length="98" mass="11038">MKVSAALLGLLLLAAAFSPQGLAQPDALNAPATCCFTFSSRKIPLQRLKSYYITNSQCQQKAVIFRTKLNKEVCADVKEKWVQSYVKHLEQKHALKIW</sequence>
<dbReference type="PROSITE" id="PS00472">
    <property type="entry name" value="SMALL_CYTOKINES_CC"/>
    <property type="match status" value="1"/>
</dbReference>
<dbReference type="GeneTree" id="ENSGT01130000278316"/>
<evidence type="ECO:0000256" key="1">
    <source>
        <dbReference type="ARBA" id="ARBA00004613"/>
    </source>
</evidence>
<evidence type="ECO:0000256" key="7">
    <source>
        <dbReference type="ARBA" id="ARBA00023157"/>
    </source>
</evidence>
<evidence type="ECO:0000259" key="10">
    <source>
        <dbReference type="SMART" id="SM00199"/>
    </source>
</evidence>
<keyword evidence="8" id="KW-0395">Inflammatory response</keyword>
<dbReference type="GO" id="GO:0061844">
    <property type="term" value="P:antimicrobial humoral immune response mediated by antimicrobial peptide"/>
    <property type="evidence" value="ECO:0007669"/>
    <property type="project" value="Ensembl"/>
</dbReference>
<feature type="domain" description="Chemokine interleukin-8-like" evidence="10">
    <location>
        <begin position="31"/>
        <end position="89"/>
    </location>
</feature>
<dbReference type="GO" id="GO:0008009">
    <property type="term" value="F:chemokine activity"/>
    <property type="evidence" value="ECO:0007669"/>
    <property type="project" value="Ensembl"/>
</dbReference>
<dbReference type="Gene3D" id="2.40.50.40">
    <property type="match status" value="1"/>
</dbReference>
<keyword evidence="12" id="KW-1185">Reference proteome</keyword>
<evidence type="ECO:0000256" key="4">
    <source>
        <dbReference type="ARBA" id="ARBA00022514"/>
    </source>
</evidence>
<comment type="subcellular location">
    <subcellularLocation>
        <location evidence="1 9">Secreted</location>
    </subcellularLocation>
</comment>
<dbReference type="PANTHER" id="PTHR12015:SF147">
    <property type="entry name" value="C-C MOTIF CHEMOKINE 13"/>
    <property type="match status" value="1"/>
</dbReference>
<dbReference type="InterPro" id="IPR000827">
    <property type="entry name" value="Chemokine_CC_CS"/>
</dbReference>
<accession>A0A2K6FU45</accession>
<dbReference type="SUPFAM" id="SSF54117">
    <property type="entry name" value="Interleukin 8-like chemokines"/>
    <property type="match status" value="1"/>
</dbReference>
<dbReference type="GO" id="GO:0006954">
    <property type="term" value="P:inflammatory response"/>
    <property type="evidence" value="ECO:0007669"/>
    <property type="project" value="UniProtKB-KW"/>
</dbReference>
<keyword evidence="4 9" id="KW-0202">Cytokine</keyword>
<dbReference type="Proteomes" id="UP000233160">
    <property type="component" value="Unassembled WGS sequence"/>
</dbReference>
<dbReference type="GO" id="GO:0007010">
    <property type="term" value="P:cytoskeleton organization"/>
    <property type="evidence" value="ECO:0007669"/>
    <property type="project" value="Ensembl"/>
</dbReference>
<proteinExistence type="inferred from homology"/>
<dbReference type="PANTHER" id="PTHR12015">
    <property type="entry name" value="SMALL INDUCIBLE CYTOKINE A"/>
    <property type="match status" value="1"/>
</dbReference>
<evidence type="ECO:0000256" key="3">
    <source>
        <dbReference type="ARBA" id="ARBA00022500"/>
    </source>
</evidence>
<dbReference type="AlphaFoldDB" id="A0A2K6FU45"/>
<evidence type="ECO:0000256" key="9">
    <source>
        <dbReference type="RuleBase" id="RU361150"/>
    </source>
</evidence>